<keyword evidence="1" id="KW-0732">Signal</keyword>
<sequence length="396" mass="42420">MTRLRRVASLAMPALLASTCTFFTMAPPVAAAAPCLGGTGSLGSSGSGQGINPIPWLNGSDGRLPELRGKTQAIAHITGPRSPNDTIGRFRVLGTDLGIMWDNGGGEILTAFGDTVGLSDNPLCGLVGDWRSNILLRSSDKDLTDGMGIDNSPVDLPNHSKEIIQSQKIPGVEQTVIPTTGISVGEGPAATQYINYMSVRSWGAPGEWDTNASGIAYSVDNGENWVTDPLTLRPNVPGTGAENFQMGSYVKHDGFVYAFGTPSGRSGDARLSRVKEADIRNLTLYEYWDGGAWVKANATVATPVIAGPVSELSVQFNEYLGQFVAMYTDAGNSVVMRRSDHLESGWSEPEVLVSSRDVPELYGAYMHPWSKGSDLYFLATTWSDYNVMLLRTNLAD</sequence>
<evidence type="ECO:0000259" key="2">
    <source>
        <dbReference type="Pfam" id="PF13810"/>
    </source>
</evidence>
<gene>
    <name evidence="3" type="ORF">SAMN04490239_7894</name>
</gene>
<evidence type="ECO:0000313" key="4">
    <source>
        <dbReference type="Proteomes" id="UP000183561"/>
    </source>
</evidence>
<evidence type="ECO:0000256" key="1">
    <source>
        <dbReference type="SAM" id="SignalP"/>
    </source>
</evidence>
<dbReference type="AlphaFoldDB" id="A0A1H4ZXA0"/>
<dbReference type="OrthoDB" id="284233at2"/>
<dbReference type="Proteomes" id="UP000183561">
    <property type="component" value="Unassembled WGS sequence"/>
</dbReference>
<dbReference type="RefSeq" id="WP_072945939.1">
    <property type="nucleotide sequence ID" value="NZ_FNSV01000005.1"/>
</dbReference>
<evidence type="ECO:0000313" key="3">
    <source>
        <dbReference type="EMBL" id="SED34505.1"/>
    </source>
</evidence>
<dbReference type="InterPro" id="IPR025442">
    <property type="entry name" value="DUF4185"/>
</dbReference>
<organism evidence="3 4">
    <name type="scientific">Rhodococcus koreensis</name>
    <dbReference type="NCBI Taxonomy" id="99653"/>
    <lineage>
        <taxon>Bacteria</taxon>
        <taxon>Bacillati</taxon>
        <taxon>Actinomycetota</taxon>
        <taxon>Actinomycetes</taxon>
        <taxon>Mycobacteriales</taxon>
        <taxon>Nocardiaceae</taxon>
        <taxon>Rhodococcus</taxon>
    </lineage>
</organism>
<dbReference type="Pfam" id="PF13810">
    <property type="entry name" value="DUF4185"/>
    <property type="match status" value="1"/>
</dbReference>
<proteinExistence type="predicted"/>
<accession>A0A1H4ZXA0</accession>
<keyword evidence="4" id="KW-1185">Reference proteome</keyword>
<name>A0A1H4ZXA0_9NOCA</name>
<dbReference type="EMBL" id="FNSV01000005">
    <property type="protein sequence ID" value="SED34505.1"/>
    <property type="molecule type" value="Genomic_DNA"/>
</dbReference>
<feature type="domain" description="DUF4185" evidence="2">
    <location>
        <begin position="82"/>
        <end position="391"/>
    </location>
</feature>
<feature type="signal peptide" evidence="1">
    <location>
        <begin position="1"/>
        <end position="32"/>
    </location>
</feature>
<protein>
    <recommendedName>
        <fullName evidence="2">DUF4185 domain-containing protein</fullName>
    </recommendedName>
</protein>
<feature type="chain" id="PRO_5039508310" description="DUF4185 domain-containing protein" evidence="1">
    <location>
        <begin position="33"/>
        <end position="396"/>
    </location>
</feature>
<reference evidence="4" key="1">
    <citation type="submission" date="2016-10" db="EMBL/GenBank/DDBJ databases">
        <authorList>
            <person name="Varghese N."/>
            <person name="Submissions S."/>
        </authorList>
    </citation>
    <scope>NUCLEOTIDE SEQUENCE [LARGE SCALE GENOMIC DNA]</scope>
    <source>
        <strain evidence="4">DSM 44498</strain>
    </source>
</reference>